<dbReference type="HOGENOM" id="CLU_022000_7_2_1"/>
<dbReference type="GO" id="GO:0006357">
    <property type="term" value="P:regulation of transcription by RNA polymerase II"/>
    <property type="evidence" value="ECO:0007669"/>
    <property type="project" value="InterPro"/>
</dbReference>
<dbReference type="VEuPathDB" id="FungiDB:PEXP_066940"/>
<feature type="compositionally biased region" description="Polar residues" evidence="7">
    <location>
        <begin position="349"/>
        <end position="362"/>
    </location>
</feature>
<dbReference type="Gene3D" id="1.10.472.10">
    <property type="entry name" value="Cyclin-like"/>
    <property type="match status" value="2"/>
</dbReference>
<keyword evidence="6" id="KW-0195">Cyclin</keyword>
<dbReference type="RefSeq" id="XP_016593531.1">
    <property type="nucleotide sequence ID" value="XM_016740120.1"/>
</dbReference>
<evidence type="ECO:0000256" key="6">
    <source>
        <dbReference type="RuleBase" id="RU000383"/>
    </source>
</evidence>
<keyword evidence="4" id="KW-0678">Repressor</keyword>
<dbReference type="InterPro" id="IPR043198">
    <property type="entry name" value="Cyclin/Ssn8"/>
</dbReference>
<feature type="compositionally biased region" description="Acidic residues" evidence="7">
    <location>
        <begin position="483"/>
        <end position="500"/>
    </location>
</feature>
<keyword evidence="10" id="KW-1185">Reference proteome</keyword>
<reference evidence="9 10" key="1">
    <citation type="journal article" date="2015" name="Mol. Plant Microbe Interact.">
        <title>Genome, transcriptome, and functional analyses of Penicillium expansum provide new insights into secondary metabolism and pathogenicity.</title>
        <authorList>
            <person name="Ballester A.R."/>
            <person name="Marcet-Houben M."/>
            <person name="Levin E."/>
            <person name="Sela N."/>
            <person name="Selma-Lazaro C."/>
            <person name="Carmona L."/>
            <person name="Wisniewski M."/>
            <person name="Droby S."/>
            <person name="Gonzalez-Candelas L."/>
            <person name="Gabaldon T."/>
        </authorList>
    </citation>
    <scope>NUCLEOTIDE SEQUENCE [LARGE SCALE GENOMIC DNA]</scope>
    <source>
        <strain evidence="9 10">MD-8</strain>
    </source>
</reference>
<feature type="domain" description="Cyclin-like" evidence="8">
    <location>
        <begin position="179"/>
        <end position="266"/>
    </location>
</feature>
<evidence type="ECO:0000259" key="8">
    <source>
        <dbReference type="SMART" id="SM00385"/>
    </source>
</evidence>
<evidence type="ECO:0000256" key="2">
    <source>
        <dbReference type="ARBA" id="ARBA00011612"/>
    </source>
</evidence>
<dbReference type="Pfam" id="PF21797">
    <property type="entry name" value="CycT2-like_C"/>
    <property type="match status" value="1"/>
</dbReference>
<feature type="compositionally biased region" description="Basic and acidic residues" evidence="7">
    <location>
        <begin position="469"/>
        <end position="482"/>
    </location>
</feature>
<dbReference type="AlphaFoldDB" id="A0A0A2IDB5"/>
<feature type="compositionally biased region" description="Pro residues" evidence="7">
    <location>
        <begin position="456"/>
        <end position="466"/>
    </location>
</feature>
<organism evidence="9 10">
    <name type="scientific">Penicillium expansum</name>
    <name type="common">Blue mold rot fungus</name>
    <dbReference type="NCBI Taxonomy" id="27334"/>
    <lineage>
        <taxon>Eukaryota</taxon>
        <taxon>Fungi</taxon>
        <taxon>Dikarya</taxon>
        <taxon>Ascomycota</taxon>
        <taxon>Pezizomycotina</taxon>
        <taxon>Eurotiomycetes</taxon>
        <taxon>Eurotiomycetidae</taxon>
        <taxon>Eurotiales</taxon>
        <taxon>Aspergillaceae</taxon>
        <taxon>Penicillium</taxon>
    </lineage>
</organism>
<dbReference type="Proteomes" id="UP000030143">
    <property type="component" value="Unassembled WGS sequence"/>
</dbReference>
<feature type="compositionally biased region" description="Polar residues" evidence="7">
    <location>
        <begin position="403"/>
        <end position="417"/>
    </location>
</feature>
<dbReference type="InterPro" id="IPR036915">
    <property type="entry name" value="Cyclin-like_sf"/>
</dbReference>
<sequence length="500" mass="56525">MASSAPPKRRTPGLPNPVLEAEQQKWLFTEEEFERTPSRIDKIERGKEDYIRHRAVEFIWQVSVMLKMPPQTSMTATVYMHRFLMRYSLMGQYPEMGSDLMHPKVIAAVALFVAFKVDEAMRRMKDFVIACCRVAMKQPNLIVDEQSKDYWKWRDLILQNESVMLEYLCFDLQVESPYRILWDYSVFLGVGDNRALRHSTYSFLNDSTYTVLCLQFPPRVIAAAALYAAARHCKVAFPDDAEGRPWWEQIDVRLDDLIRACTFIVKIYERVQQSLSKGYPEFALSDSTPNPNDPTRIFDTDPTKSASEQQSTSTPPTLTVTSDTPTNGRKRSREPESHPDTQPHPHPSSPQNKPHSTLNGNGNRDRSPKRQRTITPSHEETPTTNQKSNPPAPSRPRVPAAALSQTKATPQFNSLSITGEKPGTGPGPSTHSPPKEESSTEEGELPEKQQHVVPVALPPRPVPPPTADVDYRSKLDSQREEKEEGEADDDDRAGSEEGEI</sequence>
<name>A0A0A2IDB5_PENEN</name>
<feature type="compositionally biased region" description="Low complexity" evidence="7">
    <location>
        <begin position="311"/>
        <end position="326"/>
    </location>
</feature>
<dbReference type="InterPro" id="IPR013763">
    <property type="entry name" value="Cyclin-like_dom"/>
</dbReference>
<dbReference type="STRING" id="27334.A0A0A2IDB5"/>
<evidence type="ECO:0000256" key="1">
    <source>
        <dbReference type="ARBA" id="ARBA00008638"/>
    </source>
</evidence>
<evidence type="ECO:0000313" key="10">
    <source>
        <dbReference type="Proteomes" id="UP000030143"/>
    </source>
</evidence>
<evidence type="ECO:0000256" key="5">
    <source>
        <dbReference type="ARBA" id="ARBA00025278"/>
    </source>
</evidence>
<dbReference type="PhylomeDB" id="A0A0A2IDB5"/>
<evidence type="ECO:0000256" key="3">
    <source>
        <dbReference type="ARBA" id="ARBA00014912"/>
    </source>
</evidence>
<comment type="function">
    <text evidence="5">Component of the SRB8-11 complex. The SRB8-11 complex is a regulatory module of the Mediator complex which is itself involved in regulation of basal and activated RNA polymerase II-dependent transcription. The SRB8-11 complex may be involved in the transcriptional repression of a subset of genes regulated by Mediator. It may inhibit the association of the Mediator complex with RNA polymerase II to form the holoenzyme complex. The SRB8-11 complex phosphorylates the C-terminal domain (CTD) of the largest subunit of RNA polymerase II.</text>
</comment>
<dbReference type="InterPro" id="IPR006671">
    <property type="entry name" value="Cyclin_N"/>
</dbReference>
<dbReference type="PANTHER" id="PTHR10026">
    <property type="entry name" value="CYCLIN"/>
    <property type="match status" value="1"/>
</dbReference>
<feature type="domain" description="Cyclin-like" evidence="8">
    <location>
        <begin position="57"/>
        <end position="166"/>
    </location>
</feature>
<protein>
    <recommendedName>
        <fullName evidence="3">RNA polymerase II holoenzyme cyclin-like subunit</fullName>
    </recommendedName>
</protein>
<dbReference type="Pfam" id="PF00134">
    <property type="entry name" value="Cyclin_N"/>
    <property type="match status" value="1"/>
</dbReference>
<comment type="subunit">
    <text evidence="2">Component of the SRB8-11 complex, a regulatory module of the Mediator complex.</text>
</comment>
<dbReference type="SUPFAM" id="SSF47954">
    <property type="entry name" value="Cyclin-like"/>
    <property type="match status" value="2"/>
</dbReference>
<comment type="similarity">
    <text evidence="1">Belongs to the cyclin family. Cyclin C subfamily.</text>
</comment>
<evidence type="ECO:0000256" key="7">
    <source>
        <dbReference type="SAM" id="MobiDB-lite"/>
    </source>
</evidence>
<dbReference type="CDD" id="cd20546">
    <property type="entry name" value="CYCLIN_SpCG1C_ScCTK2-like_rpt2"/>
    <property type="match status" value="1"/>
</dbReference>
<comment type="caution">
    <text evidence="9">The sequence shown here is derived from an EMBL/GenBank/DDBJ whole genome shotgun (WGS) entry which is preliminary data.</text>
</comment>
<evidence type="ECO:0000256" key="4">
    <source>
        <dbReference type="ARBA" id="ARBA00022491"/>
    </source>
</evidence>
<dbReference type="SMART" id="SM00385">
    <property type="entry name" value="CYCLIN"/>
    <property type="match status" value="2"/>
</dbReference>
<accession>A0A0A2IDB5</accession>
<proteinExistence type="inferred from homology"/>
<dbReference type="OrthoDB" id="25002at2759"/>
<feature type="compositionally biased region" description="Basic and acidic residues" evidence="7">
    <location>
        <begin position="333"/>
        <end position="343"/>
    </location>
</feature>
<dbReference type="EMBL" id="JQFZ01000344">
    <property type="protein sequence ID" value="KGO50280.1"/>
    <property type="molecule type" value="Genomic_DNA"/>
</dbReference>
<dbReference type="GeneID" id="27675539"/>
<dbReference type="GO" id="GO:0016538">
    <property type="term" value="F:cyclin-dependent protein serine/threonine kinase regulator activity"/>
    <property type="evidence" value="ECO:0007669"/>
    <property type="project" value="InterPro"/>
</dbReference>
<evidence type="ECO:0000313" key="9">
    <source>
        <dbReference type="EMBL" id="KGO50280.1"/>
    </source>
</evidence>
<feature type="region of interest" description="Disordered" evidence="7">
    <location>
        <begin position="280"/>
        <end position="500"/>
    </location>
</feature>
<gene>
    <name evidence="9" type="ORF">PEX2_028450</name>
</gene>